<dbReference type="STRING" id="650164.K5VD20"/>
<evidence type="ECO:0000256" key="3">
    <source>
        <dbReference type="ARBA" id="ARBA00005739"/>
    </source>
</evidence>
<evidence type="ECO:0000256" key="9">
    <source>
        <dbReference type="SAM" id="MobiDB-lite"/>
    </source>
</evidence>
<dbReference type="InParanoid" id="K5VD20"/>
<dbReference type="GO" id="GO:0016504">
    <property type="term" value="F:peptidase activator activity"/>
    <property type="evidence" value="ECO:0007669"/>
    <property type="project" value="InterPro"/>
</dbReference>
<dbReference type="PANTHER" id="PTHR32170:SF3">
    <property type="entry name" value="PROTEASOME ACTIVATOR COMPLEX SUBUNIT 4"/>
    <property type="match status" value="1"/>
</dbReference>
<dbReference type="GO" id="GO:0006281">
    <property type="term" value="P:DNA repair"/>
    <property type="evidence" value="ECO:0007669"/>
    <property type="project" value="UniProtKB-KW"/>
</dbReference>
<evidence type="ECO:0000256" key="1">
    <source>
        <dbReference type="ARBA" id="ARBA00004324"/>
    </source>
</evidence>
<dbReference type="EMBL" id="JH930468">
    <property type="protein sequence ID" value="EKM60831.1"/>
    <property type="molecule type" value="Genomic_DNA"/>
</dbReference>
<dbReference type="InterPro" id="IPR055455">
    <property type="entry name" value="HEAT_PSME4"/>
</dbReference>
<dbReference type="GO" id="GO:0070628">
    <property type="term" value="F:proteasome binding"/>
    <property type="evidence" value="ECO:0007669"/>
    <property type="project" value="InterPro"/>
</dbReference>
<evidence type="ECO:0000256" key="8">
    <source>
        <dbReference type="ARBA" id="ARBA00023242"/>
    </source>
</evidence>
<evidence type="ECO:0000256" key="7">
    <source>
        <dbReference type="ARBA" id="ARBA00023204"/>
    </source>
</evidence>
<evidence type="ECO:0000256" key="2">
    <source>
        <dbReference type="ARBA" id="ARBA00004496"/>
    </source>
</evidence>
<dbReference type="Proteomes" id="UP000008370">
    <property type="component" value="Unassembled WGS sequence"/>
</dbReference>
<organism evidence="13 14">
    <name type="scientific">Phanerochaete carnosa (strain HHB-10118-sp)</name>
    <name type="common">White-rot fungus</name>
    <name type="synonym">Peniophora carnosa</name>
    <dbReference type="NCBI Taxonomy" id="650164"/>
    <lineage>
        <taxon>Eukaryota</taxon>
        <taxon>Fungi</taxon>
        <taxon>Dikarya</taxon>
        <taxon>Basidiomycota</taxon>
        <taxon>Agaricomycotina</taxon>
        <taxon>Agaricomycetes</taxon>
        <taxon>Polyporales</taxon>
        <taxon>Phanerochaetaceae</taxon>
        <taxon>Phanerochaete</taxon>
    </lineage>
</organism>
<dbReference type="OrthoDB" id="17907at2759"/>
<feature type="domain" description="Proteasome activator Blm10 middle HEAT repeats region" evidence="11">
    <location>
        <begin position="374"/>
        <end position="908"/>
    </location>
</feature>
<dbReference type="InterPro" id="IPR035309">
    <property type="entry name" value="PSME4"/>
</dbReference>
<sequence>MDDDEMSVPDSPLESGEMSPRQSATYDRQRATLQSYLDSLPYECESVEDMQAHLEYIVGKIAICAKSKNWLVLTTWDGALQCWLLMRYPIPKTTRAKLARLYYELCLVPGLEPRVIRSWADMLSRLLSTKPDQKRKLEAKDLQLPWQPLWRALQKELWPKRRLHDPNRNVVNVLLFVAEVCRRHYPASEIPNMLSEFTPLITQENILTMIPVMTNFLPPTHVHLYMPLMFKLWEAFNSSVIDDRLLELCGELSEEHVAGKLGDAGEEGGAEWQDVGIWSNAEWTVLIGKALGAMNVPVGSIRGASTTAAHADSMADKGSMRIKKPIVRFNALAKFFVYSMSTDGPIRHRSDSPTDATSNAETGYLAGSRALDSLDKLITSTETYFHPSNHGHWTLALTSFIQRLSAEFCKRWKEEQQSACKTPVTRRLTATIRRAFVKTLRTPALLAMFAKDPVSATYAQGALRALAMLDPNLIMPEILERAYSGLEVVNETHRTTAVLTALSGVALPLVSEKIWLGGQKHIAPLLELCIPGIDLNDPMKTLCTSMFIVSVVQHMKIGDLSIQQGGVPLSSTPAEGMMEIDAQPNDIHLPDGTEPGEKPTLSREEERTLARESTAGFADWVTALIRRILALFENLPEEGGKKNTTGGKMEEAVLKSTKGALDILCLQLSDPLFDLVLRLVFDYGTTNARSNAVRAFGQLVACLARVQPEKVIAKFLPFCIGQIKEELKHGASSIRNTSTHTAVPSDTTLHWNMSILRGCLGYGGPALLKHKEDVIELVQLLIEKTKSERGYSGTGRLIHRILHTVGAVYPMNARFVNSDEWDDPEFDRNHNLHWGRLMNPEDVKLEWHVPSVEEVDFVIEILDRIGAPSLDKIERLLESAGHWNSIDRNDFCRYLHSIRSIWGGLPTILLEGSKEVKNPCFYAETEVEGLLVTPLNVRAGFVLENSADPRYQKVLAHRTRFGKVIHRAAFALRQKAEGEDHIDAVISVSKAIDVYLLEYAITRSTFDGLQKAYTVSRDLNRMWPRQRENSRQAFIKRAQAYHAGRVYLHSLYRRRAELDDLLLEDLVELSLSPYTRVRRHSQAVLHNACGYYLRSTRYCLPRLFQALGKGEDADQMKGALYLLWSKGITSYALADPHFHGQYMISLLECQHQEKPSIQKLVGTVAQDALSFMTEEALHTDAFTDDAGRVEAALEELAQEFSPNLIDPDLSQNALTKAAARGQLKTRRFREDVTAVLNVAQRPTTHWRYIQIAAKFLANLLRRDSVPPPSVAKFFTEHSVSPHLTIRSTAQKAIVKLTSHVKIRTYARTSDELWLDEWRSPLRTDVPVGDPSTFFSRLREPVRLDDSGSCYVDKLVTGFLVWKDSVKGYRAVGPGTSPFLWESASQPLLQAMREVVIGGTFFSQLAALLGQESSKNPTTLKLRTENTAFVKSLAKMFEHEILDEMLAVLEPLLTDNDRYQQRAGAEMLAGLLRGAKHWPQQHYERLWEWLMARWAHIYAQIKPDTLNFWEGVINEQLLDHDYRRVERMVRWVLSLQLDFHGDSAFAMTKALTFFGIVVDCCWPCFEPLCDDYMNLFLDNANTGYAEMRQHIAHNLSAITSEQWRPSYPNAEALLASCRNSPDPFGIRNARYVHKVQAIAENFPKWREERLPPPRVSQSQYDKVGLTTLQWIWTSAHGPHPFLVLPYVLTLLPEILRMSELNDSSDLQKYSSAVLYVLSAVDAPTDDVHVVANHFLDTIKSSDSWRVRLNALPTLLVFFYRNLMCISGDVVTRMMDVLLECLSDENVEVREMASQMLTGVVRCSQRQSIIPLRDRFIALARRTKLPTRRDPAYQEKLRTLHSAILGLCALVASFPYSVEPWIPPLTDILAAHATDPIPVSTTIRKCASEFKKTHQDTWHKDQLVFDEDQLQNLSTMLVGTSYYA</sequence>
<keyword evidence="14" id="KW-1185">Reference proteome</keyword>
<dbReference type="Pfam" id="PF16507">
    <property type="entry name" value="HEAT_PSME4_mid"/>
    <property type="match status" value="1"/>
</dbReference>
<evidence type="ECO:0000259" key="12">
    <source>
        <dbReference type="Pfam" id="PF23096"/>
    </source>
</evidence>
<dbReference type="SUPFAM" id="SSF48371">
    <property type="entry name" value="ARM repeat"/>
    <property type="match status" value="2"/>
</dbReference>
<dbReference type="Pfam" id="PF23096">
    <property type="entry name" value="HEAT_PSME4"/>
    <property type="match status" value="1"/>
</dbReference>
<evidence type="ECO:0000256" key="5">
    <source>
        <dbReference type="ARBA" id="ARBA00022737"/>
    </source>
</evidence>
<dbReference type="GO" id="GO:0016607">
    <property type="term" value="C:nuclear speck"/>
    <property type="evidence" value="ECO:0007669"/>
    <property type="project" value="UniProtKB-SubCell"/>
</dbReference>
<accession>K5VD20</accession>
<dbReference type="InterPro" id="IPR016024">
    <property type="entry name" value="ARM-type_fold"/>
</dbReference>
<dbReference type="HOGENOM" id="CLU_000772_3_0_1"/>
<evidence type="ECO:0000313" key="14">
    <source>
        <dbReference type="Proteomes" id="UP000008370"/>
    </source>
</evidence>
<keyword evidence="5" id="KW-0677">Repeat</keyword>
<evidence type="ECO:0000313" key="13">
    <source>
        <dbReference type="EMBL" id="EKM60831.1"/>
    </source>
</evidence>
<feature type="region of interest" description="Disordered" evidence="9">
    <location>
        <begin position="1"/>
        <end position="24"/>
    </location>
</feature>
<evidence type="ECO:0008006" key="15">
    <source>
        <dbReference type="Google" id="ProtNLM"/>
    </source>
</evidence>
<gene>
    <name evidence="13" type="ORF">PHACADRAFT_110597</name>
</gene>
<comment type="similarity">
    <text evidence="3">Belongs to the BLM10 family.</text>
</comment>
<evidence type="ECO:0000256" key="4">
    <source>
        <dbReference type="ARBA" id="ARBA00022490"/>
    </source>
</evidence>
<comment type="subcellular location">
    <subcellularLocation>
        <location evidence="2">Cytoplasm</location>
    </subcellularLocation>
    <subcellularLocation>
        <location evidence="1">Nucleus speckle</location>
    </subcellularLocation>
</comment>
<keyword evidence="6" id="KW-0227">DNA damage</keyword>
<feature type="domain" description="Proteasome activator complex subunit 4-like HEAT repeat-like" evidence="12">
    <location>
        <begin position="1350"/>
        <end position="1550"/>
    </location>
</feature>
<reference evidence="13 14" key="1">
    <citation type="journal article" date="2012" name="BMC Genomics">
        <title>Comparative genomics of the white-rot fungi, Phanerochaete carnosa and P. chrysosporium, to elucidate the genetic basis of the distinct wood types they colonize.</title>
        <authorList>
            <person name="Suzuki H."/>
            <person name="MacDonald J."/>
            <person name="Syed K."/>
            <person name="Salamov A."/>
            <person name="Hori C."/>
            <person name="Aerts A."/>
            <person name="Henrissat B."/>
            <person name="Wiebenga A."/>
            <person name="vanKuyk P.A."/>
            <person name="Barry K."/>
            <person name="Lindquist E."/>
            <person name="LaButti K."/>
            <person name="Lapidus A."/>
            <person name="Lucas S."/>
            <person name="Coutinho P."/>
            <person name="Gong Y."/>
            <person name="Samejima M."/>
            <person name="Mahadevan R."/>
            <person name="Abou-Zaid M."/>
            <person name="de Vries R.P."/>
            <person name="Igarashi K."/>
            <person name="Yadav J.S."/>
            <person name="Grigoriev I.V."/>
            <person name="Master E.R."/>
        </authorList>
    </citation>
    <scope>NUCLEOTIDE SEQUENCE [LARGE SCALE GENOMIC DNA]</scope>
    <source>
        <strain evidence="13 14">HHB-10118-sp</strain>
    </source>
</reference>
<name>K5VD20_PHACS</name>
<evidence type="ECO:0000256" key="6">
    <source>
        <dbReference type="ARBA" id="ARBA00022763"/>
    </source>
</evidence>
<dbReference type="InterPro" id="IPR021843">
    <property type="entry name" value="PSME4_C"/>
</dbReference>
<dbReference type="GO" id="GO:0010499">
    <property type="term" value="P:proteasomal ubiquitin-independent protein catabolic process"/>
    <property type="evidence" value="ECO:0007669"/>
    <property type="project" value="TreeGrafter"/>
</dbReference>
<dbReference type="Pfam" id="PF11919">
    <property type="entry name" value="PSME4_C"/>
    <property type="match status" value="1"/>
</dbReference>
<evidence type="ECO:0000259" key="10">
    <source>
        <dbReference type="Pfam" id="PF11919"/>
    </source>
</evidence>
<keyword evidence="7" id="KW-0234">DNA repair</keyword>
<dbReference type="KEGG" id="pco:PHACADRAFT_110597"/>
<feature type="domain" description="Proteasome activator complex subunit 4 C-terminal" evidence="10">
    <location>
        <begin position="1837"/>
        <end position="1922"/>
    </location>
</feature>
<proteinExistence type="inferred from homology"/>
<dbReference type="RefSeq" id="XP_007390276.1">
    <property type="nucleotide sequence ID" value="XM_007390214.1"/>
</dbReference>
<protein>
    <recommendedName>
        <fullName evidence="15">ARM repeat-containing protein</fullName>
    </recommendedName>
</protein>
<keyword evidence="8" id="KW-0539">Nucleus</keyword>
<dbReference type="InterPro" id="IPR032430">
    <property type="entry name" value="Blm10_mid"/>
</dbReference>
<dbReference type="PANTHER" id="PTHR32170">
    <property type="entry name" value="PROTEASOME ACTIVATOR COMPLEX SUBUNIT 4"/>
    <property type="match status" value="1"/>
</dbReference>
<keyword evidence="4" id="KW-0963">Cytoplasm</keyword>
<dbReference type="InterPro" id="IPR011989">
    <property type="entry name" value="ARM-like"/>
</dbReference>
<dbReference type="GeneID" id="18907625"/>
<dbReference type="GO" id="GO:0005829">
    <property type="term" value="C:cytosol"/>
    <property type="evidence" value="ECO:0007669"/>
    <property type="project" value="TreeGrafter"/>
</dbReference>
<evidence type="ECO:0000259" key="11">
    <source>
        <dbReference type="Pfam" id="PF16507"/>
    </source>
</evidence>
<dbReference type="Gene3D" id="1.25.10.10">
    <property type="entry name" value="Leucine-rich Repeat Variant"/>
    <property type="match status" value="1"/>
</dbReference>